<accession>A0A8H4QZC6</accession>
<comment type="caution">
    <text evidence="4">The sequence shown here is derived from an EMBL/GenBank/DDBJ whole genome shotgun (WGS) entry which is preliminary data.</text>
</comment>
<keyword evidence="3" id="KW-1133">Transmembrane helix</keyword>
<keyword evidence="2" id="KW-0479">Metal-binding</keyword>
<dbReference type="SUPFAM" id="SSF48264">
    <property type="entry name" value="Cytochrome P450"/>
    <property type="match status" value="1"/>
</dbReference>
<keyword evidence="3" id="KW-0812">Transmembrane</keyword>
<evidence type="ECO:0000313" key="5">
    <source>
        <dbReference type="Proteomes" id="UP000521872"/>
    </source>
</evidence>
<comment type="cofactor">
    <cofactor evidence="2">
        <name>heme</name>
        <dbReference type="ChEBI" id="CHEBI:30413"/>
    </cofactor>
</comment>
<feature type="transmembrane region" description="Helical" evidence="3">
    <location>
        <begin position="12"/>
        <end position="34"/>
    </location>
</feature>
<proteinExistence type="predicted"/>
<reference evidence="4 5" key="1">
    <citation type="submission" date="2019-12" db="EMBL/GenBank/DDBJ databases">
        <authorList>
            <person name="Floudas D."/>
            <person name="Bentzer J."/>
            <person name="Ahren D."/>
            <person name="Johansson T."/>
            <person name="Persson P."/>
            <person name="Tunlid A."/>
        </authorList>
    </citation>
    <scope>NUCLEOTIDE SEQUENCE [LARGE SCALE GENOMIC DNA]</scope>
    <source>
        <strain evidence="4 5">CBS 102.39</strain>
    </source>
</reference>
<dbReference type="Pfam" id="PF00067">
    <property type="entry name" value="p450"/>
    <property type="match status" value="1"/>
</dbReference>
<evidence type="ECO:0000256" key="3">
    <source>
        <dbReference type="SAM" id="Phobius"/>
    </source>
</evidence>
<evidence type="ECO:0008006" key="6">
    <source>
        <dbReference type="Google" id="ProtNLM"/>
    </source>
</evidence>
<dbReference type="PRINTS" id="PR00385">
    <property type="entry name" value="P450"/>
</dbReference>
<organism evidence="4 5">
    <name type="scientific">Agrocybe pediades</name>
    <dbReference type="NCBI Taxonomy" id="84607"/>
    <lineage>
        <taxon>Eukaryota</taxon>
        <taxon>Fungi</taxon>
        <taxon>Dikarya</taxon>
        <taxon>Basidiomycota</taxon>
        <taxon>Agaricomycotina</taxon>
        <taxon>Agaricomycetes</taxon>
        <taxon>Agaricomycetidae</taxon>
        <taxon>Agaricales</taxon>
        <taxon>Agaricineae</taxon>
        <taxon>Strophariaceae</taxon>
        <taxon>Agrocybe</taxon>
    </lineage>
</organism>
<protein>
    <recommendedName>
        <fullName evidence="6">Cytochrome P450</fullName>
    </recommendedName>
</protein>
<dbReference type="Proteomes" id="UP000521872">
    <property type="component" value="Unassembled WGS sequence"/>
</dbReference>
<keyword evidence="2" id="KW-0408">Iron</keyword>
<gene>
    <name evidence="4" type="ORF">D9613_004739</name>
</gene>
<comment type="pathway">
    <text evidence="1">Secondary metabolite biosynthesis.</text>
</comment>
<keyword evidence="3" id="KW-0472">Membrane</keyword>
<dbReference type="InterPro" id="IPR001128">
    <property type="entry name" value="Cyt_P450"/>
</dbReference>
<dbReference type="GO" id="GO:0020037">
    <property type="term" value="F:heme binding"/>
    <property type="evidence" value="ECO:0007669"/>
    <property type="project" value="InterPro"/>
</dbReference>
<dbReference type="InterPro" id="IPR036396">
    <property type="entry name" value="Cyt_P450_sf"/>
</dbReference>
<keyword evidence="2" id="KW-0349">Heme</keyword>
<dbReference type="AlphaFoldDB" id="A0A8H4QZC6"/>
<feature type="binding site" description="axial binding residue" evidence="2">
    <location>
        <position position="466"/>
    </location>
    <ligand>
        <name>heme</name>
        <dbReference type="ChEBI" id="CHEBI:30413"/>
    </ligand>
    <ligandPart>
        <name>Fe</name>
        <dbReference type="ChEBI" id="CHEBI:18248"/>
    </ligandPart>
</feature>
<dbReference type="GO" id="GO:0005506">
    <property type="term" value="F:iron ion binding"/>
    <property type="evidence" value="ECO:0007669"/>
    <property type="project" value="InterPro"/>
</dbReference>
<dbReference type="EMBL" id="JAACJL010000016">
    <property type="protein sequence ID" value="KAF4619446.1"/>
    <property type="molecule type" value="Genomic_DNA"/>
</dbReference>
<dbReference type="PANTHER" id="PTHR24305:SF218">
    <property type="entry name" value="P450, PUTATIVE (EUROFUNG)-RELATED"/>
    <property type="match status" value="1"/>
</dbReference>
<dbReference type="Gene3D" id="1.10.630.10">
    <property type="entry name" value="Cytochrome P450"/>
    <property type="match status" value="1"/>
</dbReference>
<evidence type="ECO:0000256" key="2">
    <source>
        <dbReference type="PIRSR" id="PIRSR602401-1"/>
    </source>
</evidence>
<sequence length="524" mass="59742">MFSATQLSPPWFTSNLVLILASVSFTYFLIHAIYNLFLSPLSAIPGPWYYAISDFWLITHVFRLRQCKAIQTLFETYGPVVRVGPNKVVFRDISTMRNVYSVHKFSKSTFYKSLLTNNNDHAMTTLDHANHSVRRKSYAQHYTPNNVLQFQPEMHEFSFQLINSLENIAGKSAVECLALFRHLMVDVVVSASFGYRLGAVGRWAMDVEDPLSTAINDFPKRGILRSVVPTWAWNLVCRIPHNRWRKMCDSDRILAEFVSSRVYEMRAQLNAGKIGDAEKLSMLQRLMSYWYTPTEQMPDHDIISESIGHLMAGTDTTSTTISYLFWELSRRPDIMKKLQAELDEAIPDAKILPDLAMLQQLPYLNAFMEEGLRLYTAVPSLLERVVPESTSKNGSSDEIFDLMGYALPPGTIVATQAWSMHRDPTVFMSPDVFHPERWLESTSTSAEDLYRMSTHMMPFGTGTRVCGGQNLAQMMLRLAVAAFVRNFDISAPVETTEKSMDIKDSFVIFPSAMECKLIFTPRHH</sequence>
<dbReference type="GO" id="GO:0004497">
    <property type="term" value="F:monooxygenase activity"/>
    <property type="evidence" value="ECO:0007669"/>
    <property type="project" value="InterPro"/>
</dbReference>
<evidence type="ECO:0000313" key="4">
    <source>
        <dbReference type="EMBL" id="KAF4619446.1"/>
    </source>
</evidence>
<dbReference type="GO" id="GO:0016705">
    <property type="term" value="F:oxidoreductase activity, acting on paired donors, with incorporation or reduction of molecular oxygen"/>
    <property type="evidence" value="ECO:0007669"/>
    <property type="project" value="InterPro"/>
</dbReference>
<dbReference type="PANTHER" id="PTHR24305">
    <property type="entry name" value="CYTOCHROME P450"/>
    <property type="match status" value="1"/>
</dbReference>
<dbReference type="InterPro" id="IPR002401">
    <property type="entry name" value="Cyt_P450_E_grp-I"/>
</dbReference>
<dbReference type="InterPro" id="IPR050121">
    <property type="entry name" value="Cytochrome_P450_monoxygenase"/>
</dbReference>
<keyword evidence="5" id="KW-1185">Reference proteome</keyword>
<name>A0A8H4QZC6_9AGAR</name>
<evidence type="ECO:0000256" key="1">
    <source>
        <dbReference type="ARBA" id="ARBA00005179"/>
    </source>
</evidence>
<dbReference type="PRINTS" id="PR00463">
    <property type="entry name" value="EP450I"/>
</dbReference>